<name>A0A090PYX2_9FLAO</name>
<accession>A0A090PYX2</accession>
<evidence type="ECO:0008006" key="4">
    <source>
        <dbReference type="Google" id="ProtNLM"/>
    </source>
</evidence>
<evidence type="ECO:0000313" key="3">
    <source>
        <dbReference type="Proteomes" id="UP000029221"/>
    </source>
</evidence>
<feature type="coiled-coil region" evidence="1">
    <location>
        <begin position="102"/>
        <end position="136"/>
    </location>
</feature>
<dbReference type="Proteomes" id="UP000029221">
    <property type="component" value="Unassembled WGS sequence"/>
</dbReference>
<proteinExistence type="predicted"/>
<dbReference type="eggNOG" id="COG4768">
    <property type="taxonomic scope" value="Bacteria"/>
</dbReference>
<dbReference type="AlphaFoldDB" id="A0A090PYX2"/>
<protein>
    <recommendedName>
        <fullName evidence="4">Chromosome partitioning protein ParA</fullName>
    </recommendedName>
</protein>
<organism evidence="2 3">
    <name type="scientific">Nonlabens tegetincola</name>
    <dbReference type="NCBI Taxonomy" id="323273"/>
    <lineage>
        <taxon>Bacteria</taxon>
        <taxon>Pseudomonadati</taxon>
        <taxon>Bacteroidota</taxon>
        <taxon>Flavobacteriia</taxon>
        <taxon>Flavobacteriales</taxon>
        <taxon>Flavobacteriaceae</taxon>
        <taxon>Nonlabens</taxon>
    </lineage>
</organism>
<dbReference type="EMBL" id="BBML01000001">
    <property type="protein sequence ID" value="GAK96034.1"/>
    <property type="molecule type" value="Genomic_DNA"/>
</dbReference>
<evidence type="ECO:0000313" key="2">
    <source>
        <dbReference type="EMBL" id="GAK96034.1"/>
    </source>
</evidence>
<comment type="caution">
    <text evidence="2">The sequence shown here is derived from an EMBL/GenBank/DDBJ whole genome shotgun (WGS) entry which is preliminary data.</text>
</comment>
<gene>
    <name evidence="2" type="ORF">JCM19294_2816</name>
</gene>
<sequence>MLRYKDKQPVKMTKEKDNRIYKVLLGLLLLGLIAVSVWAYKNYNENESIKADLRDEQVQIQKELENISAEYTAEIDKGNVLNAELTSANDRITRLVDSVSRLEADVKVISRLRKELAKIKQERTALKERITVLESINKDLSRVNDSTLAALNEEMIKSQEQSDMLSKLNENMSRAATLVPTNFTTQGVIIRRSGKQIENDKARRVDDLKVCFTLPQNPLAQDGVTEFYLQVINPENNVIGSKAQQQFDGQSLTYSKLVKFNYQNKELDICELINAGEDEITSGRYRINLYNGPVRISSSEITLR</sequence>
<keyword evidence="1" id="KW-0175">Coiled coil</keyword>
<reference evidence="2" key="1">
    <citation type="journal article" date="2014" name="Genome Announc.">
        <title>Draft Genome Sequences of Marine Flavobacterium Nonlabens Strains NR17, NR24, NR27, NR32, NR33, and Ara13.</title>
        <authorList>
            <person name="Nakanishi M."/>
            <person name="Meirelles P."/>
            <person name="Suzuki R."/>
            <person name="Takatani N."/>
            <person name="Mino S."/>
            <person name="Suda W."/>
            <person name="Oshima K."/>
            <person name="Hattori M."/>
            <person name="Ohkuma M."/>
            <person name="Hosokawa M."/>
            <person name="Miyashita K."/>
            <person name="Thompson F.L."/>
            <person name="Niwa A."/>
            <person name="Sawabe T."/>
            <person name="Sawabe T."/>
        </authorList>
    </citation>
    <scope>NUCLEOTIDE SEQUENCE [LARGE SCALE GENOMIC DNA]</scope>
    <source>
        <strain evidence="2">JCM 19294</strain>
    </source>
</reference>
<evidence type="ECO:0000256" key="1">
    <source>
        <dbReference type="SAM" id="Coils"/>
    </source>
</evidence>
<dbReference type="STRING" id="319236.BST91_10745"/>
<keyword evidence="3" id="KW-1185">Reference proteome</keyword>